<evidence type="ECO:0000256" key="4">
    <source>
        <dbReference type="ARBA" id="ARBA00004779"/>
    </source>
</evidence>
<dbReference type="Gene3D" id="1.10.287.90">
    <property type="match status" value="1"/>
</dbReference>
<dbReference type="PROSITE" id="PS51318">
    <property type="entry name" value="TAT"/>
    <property type="match status" value="1"/>
</dbReference>
<keyword evidence="16" id="KW-0479">Metal-binding</keyword>
<comment type="subunit">
    <text evidence="8">Homodimer.</text>
</comment>
<dbReference type="EC" id="7.1.1.9" evidence="10"/>
<dbReference type="InterPro" id="IPR045187">
    <property type="entry name" value="CcO_II"/>
</dbReference>
<evidence type="ECO:0000256" key="21">
    <source>
        <dbReference type="ARBA" id="ARBA00023008"/>
    </source>
</evidence>
<feature type="transmembrane region" description="Helical" evidence="27">
    <location>
        <begin position="112"/>
        <end position="134"/>
    </location>
</feature>
<keyword evidence="22 27" id="KW-0472">Membrane</keyword>
<gene>
    <name evidence="31" type="ORF">UFOPK1493_02229</name>
</gene>
<comment type="pathway">
    <text evidence="4">Nitrogen metabolism; nitrate reduction (denitrification); dinitrogen from nitrate: step 4/4.</text>
</comment>
<dbReference type="AlphaFoldDB" id="A0A6J6DXT4"/>
<evidence type="ECO:0000256" key="17">
    <source>
        <dbReference type="ARBA" id="ARBA00022967"/>
    </source>
</evidence>
<keyword evidence="21" id="KW-0186">Copper</keyword>
<dbReference type="PROSITE" id="PS50857">
    <property type="entry name" value="COX2_CUA"/>
    <property type="match status" value="1"/>
</dbReference>
<dbReference type="SUPFAM" id="SSF81464">
    <property type="entry name" value="Cytochrome c oxidase subunit II-like, transmembrane region"/>
    <property type="match status" value="1"/>
</dbReference>
<organism evidence="31">
    <name type="scientific">freshwater metagenome</name>
    <dbReference type="NCBI Taxonomy" id="449393"/>
    <lineage>
        <taxon>unclassified sequences</taxon>
        <taxon>metagenomes</taxon>
        <taxon>ecological metagenomes</taxon>
    </lineage>
</organism>
<dbReference type="Pfam" id="PF02790">
    <property type="entry name" value="COX2_TM"/>
    <property type="match status" value="1"/>
</dbReference>
<keyword evidence="17" id="KW-1278">Translocase</keyword>
<dbReference type="Gene3D" id="2.60.40.420">
    <property type="entry name" value="Cupredoxins - blue copper proteins"/>
    <property type="match status" value="1"/>
</dbReference>
<dbReference type="GO" id="GO:0050304">
    <property type="term" value="F:nitrous-oxide reductase activity"/>
    <property type="evidence" value="ECO:0007669"/>
    <property type="project" value="UniProtKB-EC"/>
</dbReference>
<comment type="function">
    <text evidence="2">Nitrous-oxide reductase is part of a bacterial respiratory system which is activated under anaerobic conditions in the presence of nitrate or nitrous oxide.</text>
</comment>
<dbReference type="InterPro" id="IPR002429">
    <property type="entry name" value="CcO_II-like_C"/>
</dbReference>
<dbReference type="InterPro" id="IPR001505">
    <property type="entry name" value="Copper_CuA"/>
</dbReference>
<dbReference type="InterPro" id="IPR009056">
    <property type="entry name" value="Cyt_c-like_dom"/>
</dbReference>
<evidence type="ECO:0000256" key="19">
    <source>
        <dbReference type="ARBA" id="ARBA00022989"/>
    </source>
</evidence>
<evidence type="ECO:0000256" key="9">
    <source>
        <dbReference type="ARBA" id="ARBA00011896"/>
    </source>
</evidence>
<evidence type="ECO:0000256" key="16">
    <source>
        <dbReference type="ARBA" id="ARBA00022723"/>
    </source>
</evidence>
<dbReference type="EMBL" id="CAEZSR010000085">
    <property type="protein sequence ID" value="CAB4568336.1"/>
    <property type="molecule type" value="Genomic_DNA"/>
</dbReference>
<dbReference type="SUPFAM" id="SSF49503">
    <property type="entry name" value="Cupredoxins"/>
    <property type="match status" value="1"/>
</dbReference>
<comment type="similarity">
    <text evidence="6">Belongs to the cytochrome c oxidase subunit 2 family.</text>
</comment>
<dbReference type="PANTHER" id="PTHR22888:SF9">
    <property type="entry name" value="CYTOCHROME C OXIDASE SUBUNIT 2"/>
    <property type="match status" value="1"/>
</dbReference>
<dbReference type="GO" id="GO:0042773">
    <property type="term" value="P:ATP synthesis coupled electron transport"/>
    <property type="evidence" value="ECO:0007669"/>
    <property type="project" value="TreeGrafter"/>
</dbReference>
<keyword evidence="20" id="KW-0408">Iron</keyword>
<dbReference type="InterPro" id="IPR008972">
    <property type="entry name" value="Cupredoxin"/>
</dbReference>
<dbReference type="PROSITE" id="PS51007">
    <property type="entry name" value="CYTC"/>
    <property type="match status" value="1"/>
</dbReference>
<evidence type="ECO:0000256" key="23">
    <source>
        <dbReference type="ARBA" id="ARBA00031077"/>
    </source>
</evidence>
<comment type="subcellular location">
    <subcellularLocation>
        <location evidence="3">Membrane</location>
        <topology evidence="3">Multi-pass membrane protein</topology>
    </subcellularLocation>
</comment>
<keyword evidence="12" id="KW-0813">Transport</keyword>
<comment type="cofactor">
    <cofactor evidence="1">
        <name>Ca(2+)</name>
        <dbReference type="ChEBI" id="CHEBI:29108"/>
    </cofactor>
</comment>
<evidence type="ECO:0000256" key="5">
    <source>
        <dbReference type="ARBA" id="ARBA00006790"/>
    </source>
</evidence>
<dbReference type="GO" id="GO:0019333">
    <property type="term" value="P:denitrification pathway"/>
    <property type="evidence" value="ECO:0007669"/>
    <property type="project" value="UniProtKB-UniPathway"/>
</dbReference>
<dbReference type="InterPro" id="IPR011759">
    <property type="entry name" value="Cyt_c_oxidase_su2_TM_dom"/>
</dbReference>
<evidence type="ECO:0000256" key="25">
    <source>
        <dbReference type="ARBA" id="ARBA00032847"/>
    </source>
</evidence>
<reference evidence="31" key="1">
    <citation type="submission" date="2020-05" db="EMBL/GenBank/DDBJ databases">
        <authorList>
            <person name="Chiriac C."/>
            <person name="Salcher M."/>
            <person name="Ghai R."/>
            <person name="Kavagutti S V."/>
        </authorList>
    </citation>
    <scope>NUCLEOTIDE SEQUENCE</scope>
</reference>
<dbReference type="InterPro" id="IPR014222">
    <property type="entry name" value="Cyt_c_oxidase_su2"/>
</dbReference>
<dbReference type="InterPro" id="IPR036257">
    <property type="entry name" value="Cyt_c_oxidase_su2_TM_sf"/>
</dbReference>
<evidence type="ECO:0000256" key="11">
    <source>
        <dbReference type="ARBA" id="ARBA00016560"/>
    </source>
</evidence>
<evidence type="ECO:0000256" key="18">
    <source>
        <dbReference type="ARBA" id="ARBA00022982"/>
    </source>
</evidence>
<dbReference type="EC" id="1.7.2.4" evidence="9"/>
<dbReference type="SUPFAM" id="SSF46626">
    <property type="entry name" value="Cytochrome c"/>
    <property type="match status" value="1"/>
</dbReference>
<name>A0A6J6DXT4_9ZZZZ</name>
<evidence type="ECO:0000256" key="10">
    <source>
        <dbReference type="ARBA" id="ARBA00012949"/>
    </source>
</evidence>
<evidence type="ECO:0000256" key="13">
    <source>
        <dbReference type="ARBA" id="ARBA00022617"/>
    </source>
</evidence>
<evidence type="ECO:0000256" key="12">
    <source>
        <dbReference type="ARBA" id="ARBA00022448"/>
    </source>
</evidence>
<dbReference type="PROSITE" id="PS50999">
    <property type="entry name" value="COX2_TM"/>
    <property type="match status" value="1"/>
</dbReference>
<keyword evidence="13" id="KW-0349">Heme</keyword>
<evidence type="ECO:0000256" key="26">
    <source>
        <dbReference type="ARBA" id="ARBA00049555"/>
    </source>
</evidence>
<keyword evidence="19 27" id="KW-1133">Transmembrane helix</keyword>
<evidence type="ECO:0000256" key="22">
    <source>
        <dbReference type="ARBA" id="ARBA00023136"/>
    </source>
</evidence>
<comment type="catalytic activity">
    <reaction evidence="26">
        <text>N2 + 2 Fe(III)-[cytochrome c] + H2O = nitrous oxide + 2 Fe(II)-[cytochrome c] + 2 H(+)</text>
        <dbReference type="Rhea" id="RHEA:43108"/>
        <dbReference type="Rhea" id="RHEA-COMP:10350"/>
        <dbReference type="Rhea" id="RHEA-COMP:14399"/>
        <dbReference type="ChEBI" id="CHEBI:15377"/>
        <dbReference type="ChEBI" id="CHEBI:15378"/>
        <dbReference type="ChEBI" id="CHEBI:17045"/>
        <dbReference type="ChEBI" id="CHEBI:17997"/>
        <dbReference type="ChEBI" id="CHEBI:29033"/>
        <dbReference type="ChEBI" id="CHEBI:29034"/>
        <dbReference type="EC" id="1.7.2.4"/>
    </reaction>
</comment>
<feature type="domain" description="Cytochrome oxidase subunit II copper A binding" evidence="28">
    <location>
        <begin position="141"/>
        <end position="261"/>
    </location>
</feature>
<evidence type="ECO:0000256" key="7">
    <source>
        <dbReference type="ARBA" id="ARBA00010372"/>
    </source>
</evidence>
<evidence type="ECO:0000256" key="27">
    <source>
        <dbReference type="SAM" id="Phobius"/>
    </source>
</evidence>
<evidence type="ECO:0000259" key="28">
    <source>
        <dbReference type="PROSITE" id="PS50857"/>
    </source>
</evidence>
<evidence type="ECO:0000256" key="2">
    <source>
        <dbReference type="ARBA" id="ARBA00003034"/>
    </source>
</evidence>
<dbReference type="PRINTS" id="PR01166">
    <property type="entry name" value="CYCOXIDASEII"/>
</dbReference>
<evidence type="ECO:0000313" key="31">
    <source>
        <dbReference type="EMBL" id="CAB4568336.1"/>
    </source>
</evidence>
<feature type="domain" description="Cytochrome oxidase subunit II transmembrane region profile" evidence="29">
    <location>
        <begin position="42"/>
        <end position="140"/>
    </location>
</feature>
<evidence type="ECO:0000259" key="29">
    <source>
        <dbReference type="PROSITE" id="PS50999"/>
    </source>
</evidence>
<dbReference type="Pfam" id="PF00116">
    <property type="entry name" value="COX2"/>
    <property type="match status" value="1"/>
</dbReference>
<keyword evidence="14" id="KW-0679">Respiratory chain</keyword>
<dbReference type="InterPro" id="IPR036909">
    <property type="entry name" value="Cyt_c-like_dom_sf"/>
</dbReference>
<protein>
    <recommendedName>
        <fullName evidence="11">Nitrous-oxide reductase</fullName>
        <ecNumber evidence="9">1.7.2.4</ecNumber>
        <ecNumber evidence="10">7.1.1.9</ecNumber>
    </recommendedName>
    <alternativeName>
        <fullName evidence="24">Cytochrome c oxidase polypeptide II</fullName>
    </alternativeName>
    <alternativeName>
        <fullName evidence="23">N(2)OR</fullName>
    </alternativeName>
    <alternativeName>
        <fullName evidence="25">N2O reductase</fullName>
    </alternativeName>
</protein>
<evidence type="ECO:0000256" key="6">
    <source>
        <dbReference type="ARBA" id="ARBA00007866"/>
    </source>
</evidence>
<evidence type="ECO:0000256" key="14">
    <source>
        <dbReference type="ARBA" id="ARBA00022660"/>
    </source>
</evidence>
<evidence type="ECO:0000256" key="8">
    <source>
        <dbReference type="ARBA" id="ARBA00011738"/>
    </source>
</evidence>
<comment type="similarity">
    <text evidence="7">Belongs to the NosZ family.</text>
</comment>
<dbReference type="GO" id="GO:0004129">
    <property type="term" value="F:cytochrome-c oxidase activity"/>
    <property type="evidence" value="ECO:0007669"/>
    <property type="project" value="UniProtKB-EC"/>
</dbReference>
<dbReference type="UniPathway" id="UPA00652">
    <property type="reaction ID" value="UER00709"/>
</dbReference>
<evidence type="ECO:0000259" key="30">
    <source>
        <dbReference type="PROSITE" id="PS51007"/>
    </source>
</evidence>
<feature type="domain" description="Cytochrome c" evidence="30">
    <location>
        <begin position="273"/>
        <end position="425"/>
    </location>
</feature>
<dbReference type="NCBIfam" id="TIGR02866">
    <property type="entry name" value="CoxB"/>
    <property type="match status" value="1"/>
</dbReference>
<keyword evidence="18" id="KW-0249">Electron transport</keyword>
<dbReference type="GO" id="GO:0020037">
    <property type="term" value="F:heme binding"/>
    <property type="evidence" value="ECO:0007669"/>
    <property type="project" value="InterPro"/>
</dbReference>
<evidence type="ECO:0000256" key="15">
    <source>
        <dbReference type="ARBA" id="ARBA00022692"/>
    </source>
</evidence>
<proteinExistence type="inferred from homology"/>
<dbReference type="InterPro" id="IPR006311">
    <property type="entry name" value="TAT_signal"/>
</dbReference>
<evidence type="ECO:0000256" key="24">
    <source>
        <dbReference type="ARBA" id="ARBA00031389"/>
    </source>
</evidence>
<evidence type="ECO:0000256" key="20">
    <source>
        <dbReference type="ARBA" id="ARBA00023004"/>
    </source>
</evidence>
<sequence>MAHRNINMATVRTVPHMTRMSRRMTRRRTLTGLGVAGAALALAGCAQDAPQDTWQPKGDNAQMIHDLQWPVFLIAGIVGVIVIAVIAYVIVRYRDTGQPMPEQTHGKPALEITLTILPALILVGVGIPTVTTIFELAETDDTECIINVTGQQWWWEYDYPAQDGCGGISAPIVTSGQLVMPADTNVLLRLTSRDVIHSFWIPALNGKKDTVPGRVHLLRMHANEPGIYAGQCTEFCGLSHANMKMEAVALSAEDFETWKANQLEAYTPPEAGSLAALGEQAYIANCAYCHQVNGLSTTAPDGTVTPVLANPDQFVVSGAAPNLTHLMTRNTFAGATWDLLTPECRERVWNAPPEEFGALYLQGVTPECLNQVDLREWIRNAPAKKPMYALPSQAANSGGLVRGMPALGLNETQIDQIIAYLLERN</sequence>
<evidence type="ECO:0000256" key="1">
    <source>
        <dbReference type="ARBA" id="ARBA00001913"/>
    </source>
</evidence>
<dbReference type="PANTHER" id="PTHR22888">
    <property type="entry name" value="CYTOCHROME C OXIDASE, SUBUNIT II"/>
    <property type="match status" value="1"/>
</dbReference>
<evidence type="ECO:0000256" key="3">
    <source>
        <dbReference type="ARBA" id="ARBA00004141"/>
    </source>
</evidence>
<keyword evidence="15 27" id="KW-0812">Transmembrane</keyword>
<dbReference type="GO" id="GO:0005507">
    <property type="term" value="F:copper ion binding"/>
    <property type="evidence" value="ECO:0007669"/>
    <property type="project" value="InterPro"/>
</dbReference>
<accession>A0A6J6DXT4</accession>
<dbReference type="PROSITE" id="PS00078">
    <property type="entry name" value="COX2"/>
    <property type="match status" value="1"/>
</dbReference>
<dbReference type="GO" id="GO:0016020">
    <property type="term" value="C:membrane"/>
    <property type="evidence" value="ECO:0007669"/>
    <property type="project" value="UniProtKB-SubCell"/>
</dbReference>
<feature type="transmembrane region" description="Helical" evidence="27">
    <location>
        <begin position="69"/>
        <end position="91"/>
    </location>
</feature>
<comment type="similarity">
    <text evidence="5">In the C-terminal section; belongs to the cytochrome c oxidase subunit 2 family.</text>
</comment>